<comment type="caution">
    <text evidence="2">The sequence shown here is derived from an EMBL/GenBank/DDBJ whole genome shotgun (WGS) entry which is preliminary data.</text>
</comment>
<proteinExistence type="predicted"/>
<reference evidence="2 3" key="1">
    <citation type="journal article" date="2015" name="Genome Biol. Evol.">
        <title>Comparative Genomics of a Bacterivorous Green Alga Reveals Evolutionary Causalities and Consequences of Phago-Mixotrophic Mode of Nutrition.</title>
        <authorList>
            <person name="Burns J.A."/>
            <person name="Paasch A."/>
            <person name="Narechania A."/>
            <person name="Kim E."/>
        </authorList>
    </citation>
    <scope>NUCLEOTIDE SEQUENCE [LARGE SCALE GENOMIC DNA]</scope>
    <source>
        <strain evidence="2 3">PLY_AMNH</strain>
    </source>
</reference>
<keyword evidence="3" id="KW-1185">Reference proteome</keyword>
<evidence type="ECO:0000259" key="1">
    <source>
        <dbReference type="Pfam" id="PF01145"/>
    </source>
</evidence>
<dbReference type="EMBL" id="LGRX02035553">
    <property type="protein sequence ID" value="KAK3234167.1"/>
    <property type="molecule type" value="Genomic_DNA"/>
</dbReference>
<dbReference type="Pfam" id="PF01145">
    <property type="entry name" value="Band_7"/>
    <property type="match status" value="1"/>
</dbReference>
<dbReference type="AlphaFoldDB" id="A0AAE0BD20"/>
<sequence>MEMSREGHRPEDTPAYQILKRHNLLNTSYRLDRPSEIDARPGNSDPWTISFWNCLCCPCALAKCFQTHSVPAGHVTPVEDGRGGFLFHGQGNHLIWDPFYKVHDPKAFGVNTIVHGDRSLLVVQQGQIGFALNKGQPVLLPPGLHQWQDPTLVYRDAFDLNNNVIRMGPLTLVTVDEGYSCVTEDNGKQIILGGGDTYLLTHRNHKFQKYISTKIQSTNMQQIRATSADNVLMAVDATVIWRITNVDVAAKNSAETISANGKDELGDVGDIAKLTNDVLKQAEASLAAFIGAVNYSDTFNVAAAIKSPVVDAVPLAAEAGVETYTPPEDTKAEDTKTPSSSPLFDLVRMNSCVAHANDITQTYGVTIISINVVAAVPADTKLQSSLAQGAVAAAEAQKYEIVAHGKAAAALVEAQGIAEASIIRAKGDAESDKIRATGTLDAANLIETSQTAVRFSMVEKTGKALADKTSLFFGADVSNLDKMLAPAVVAAATRNVREPRVAGTPSSSAGQ</sequence>
<feature type="domain" description="Band 7" evidence="1">
    <location>
        <begin position="174"/>
        <end position="406"/>
    </location>
</feature>
<name>A0AAE0BD20_9CHLO</name>
<protein>
    <recommendedName>
        <fullName evidence="1">Band 7 domain-containing protein</fullName>
    </recommendedName>
</protein>
<dbReference type="Gene3D" id="3.30.479.30">
    <property type="entry name" value="Band 7 domain"/>
    <property type="match status" value="1"/>
</dbReference>
<evidence type="ECO:0000313" key="3">
    <source>
        <dbReference type="Proteomes" id="UP001190700"/>
    </source>
</evidence>
<dbReference type="InterPro" id="IPR001107">
    <property type="entry name" value="Band_7"/>
</dbReference>
<accession>A0AAE0BD20</accession>
<organism evidence="2 3">
    <name type="scientific">Cymbomonas tetramitiformis</name>
    <dbReference type="NCBI Taxonomy" id="36881"/>
    <lineage>
        <taxon>Eukaryota</taxon>
        <taxon>Viridiplantae</taxon>
        <taxon>Chlorophyta</taxon>
        <taxon>Pyramimonadophyceae</taxon>
        <taxon>Pyramimonadales</taxon>
        <taxon>Pyramimonadaceae</taxon>
        <taxon>Cymbomonas</taxon>
    </lineage>
</organism>
<dbReference type="InterPro" id="IPR036013">
    <property type="entry name" value="Band_7/SPFH_dom_sf"/>
</dbReference>
<gene>
    <name evidence="2" type="ORF">CYMTET_55596</name>
</gene>
<evidence type="ECO:0000313" key="2">
    <source>
        <dbReference type="EMBL" id="KAK3234167.1"/>
    </source>
</evidence>
<dbReference type="Proteomes" id="UP001190700">
    <property type="component" value="Unassembled WGS sequence"/>
</dbReference>